<comment type="caution">
    <text evidence="2">The sequence shown here is derived from an EMBL/GenBank/DDBJ whole genome shotgun (WGS) entry which is preliminary data.</text>
</comment>
<dbReference type="EMBL" id="CAKKNE010000004">
    <property type="protein sequence ID" value="CAH0374658.1"/>
    <property type="molecule type" value="Genomic_DNA"/>
</dbReference>
<gene>
    <name evidence="2" type="ORF">PECAL_4P19560</name>
</gene>
<keyword evidence="3" id="KW-1185">Reference proteome</keyword>
<evidence type="ECO:0000313" key="2">
    <source>
        <dbReference type="EMBL" id="CAH0374658.1"/>
    </source>
</evidence>
<dbReference type="AlphaFoldDB" id="A0A8J2SQ71"/>
<proteinExistence type="predicted"/>
<accession>A0A8J2SQ71</accession>
<sequence length="322" mass="32603">MADPSIGGGRDVWASTAMLEATRAERARHAASCRDAAGAIAAAAARRGLAPMAPLGRVAALRAALTRLGLDDGELASEETLAAALGDWALQHADRNVADDGPHIGAGDADDQDLLAAAAIFDVRVVVVSAACETPLVYDLGNEDDEAVVVLGHGGGAAYCELAPKHVPKSHARRLHAAAYAALVAQQHAPAAALRCVLCGAVRPRAGPPSTKPPPLDEATPADPDALAKLRAAIDARAADVESCEAALRESENDAFAATFGGSGGDPALASAAAVARRYALRAARAELEASKAAAAVTELRRDLAEALAREAALRAAHAGAS</sequence>
<feature type="coiled-coil region" evidence="1">
    <location>
        <begin position="283"/>
        <end position="317"/>
    </location>
</feature>
<reference evidence="2" key="1">
    <citation type="submission" date="2021-11" db="EMBL/GenBank/DDBJ databases">
        <authorList>
            <consortium name="Genoscope - CEA"/>
            <person name="William W."/>
        </authorList>
    </citation>
    <scope>NUCLEOTIDE SEQUENCE</scope>
</reference>
<dbReference type="Proteomes" id="UP000789595">
    <property type="component" value="Unassembled WGS sequence"/>
</dbReference>
<evidence type="ECO:0000256" key="1">
    <source>
        <dbReference type="SAM" id="Coils"/>
    </source>
</evidence>
<protein>
    <submittedName>
        <fullName evidence="2">Uncharacterized protein</fullName>
    </submittedName>
</protein>
<organism evidence="2 3">
    <name type="scientific">Pelagomonas calceolata</name>
    <dbReference type="NCBI Taxonomy" id="35677"/>
    <lineage>
        <taxon>Eukaryota</taxon>
        <taxon>Sar</taxon>
        <taxon>Stramenopiles</taxon>
        <taxon>Ochrophyta</taxon>
        <taxon>Pelagophyceae</taxon>
        <taxon>Pelagomonadales</taxon>
        <taxon>Pelagomonadaceae</taxon>
        <taxon>Pelagomonas</taxon>
    </lineage>
</organism>
<keyword evidence="1" id="KW-0175">Coiled coil</keyword>
<name>A0A8J2SQ71_9STRA</name>
<evidence type="ECO:0000313" key="3">
    <source>
        <dbReference type="Proteomes" id="UP000789595"/>
    </source>
</evidence>